<evidence type="ECO:0000259" key="2">
    <source>
        <dbReference type="SMART" id="SM00822"/>
    </source>
</evidence>
<feature type="domain" description="Ketoreductase" evidence="2">
    <location>
        <begin position="7"/>
        <end position="191"/>
    </location>
</feature>
<reference evidence="4" key="1">
    <citation type="submission" date="2016-11" db="EMBL/GenBank/DDBJ databases">
        <authorList>
            <person name="Varghese N."/>
            <person name="Submissions S."/>
        </authorList>
    </citation>
    <scope>NUCLEOTIDE SEQUENCE [LARGE SCALE GENOMIC DNA]</scope>
    <source>
        <strain evidence="4">DSM 27619</strain>
    </source>
</reference>
<dbReference type="PRINTS" id="PR00080">
    <property type="entry name" value="SDRFAMILY"/>
</dbReference>
<dbReference type="GO" id="GO:0016616">
    <property type="term" value="F:oxidoreductase activity, acting on the CH-OH group of donors, NAD or NADP as acceptor"/>
    <property type="evidence" value="ECO:0007669"/>
    <property type="project" value="UniProtKB-ARBA"/>
</dbReference>
<dbReference type="PANTHER" id="PTHR42760">
    <property type="entry name" value="SHORT-CHAIN DEHYDROGENASES/REDUCTASES FAMILY MEMBER"/>
    <property type="match status" value="1"/>
</dbReference>
<dbReference type="PANTHER" id="PTHR42760:SF50">
    <property type="entry name" value="SHORT-CHAIN DEHYDROGENASE-RELATED"/>
    <property type="match status" value="1"/>
</dbReference>
<dbReference type="SMART" id="SM00822">
    <property type="entry name" value="PKS_KR"/>
    <property type="match status" value="1"/>
</dbReference>
<dbReference type="EMBL" id="FQUT01000014">
    <property type="protein sequence ID" value="SHG39215.1"/>
    <property type="molecule type" value="Genomic_DNA"/>
</dbReference>
<dbReference type="OrthoDB" id="9803333at2"/>
<dbReference type="Proteomes" id="UP000184518">
    <property type="component" value="Unassembled WGS sequence"/>
</dbReference>
<keyword evidence="4" id="KW-1185">Reference proteome</keyword>
<dbReference type="Pfam" id="PF13561">
    <property type="entry name" value="adh_short_C2"/>
    <property type="match status" value="1"/>
</dbReference>
<dbReference type="RefSeq" id="WP_072962389.1">
    <property type="nucleotide sequence ID" value="NZ_FQUT01000014.1"/>
</dbReference>
<sequence length="246" mass="25983">MSKLKNKTAFVTGGSRGIGEGIVRQLALEGANVIFTYVSSRQKAEDLVAEIEALGVKSMAIKADAGNPEEISSVIQQASDWGIDILVNNAGLFVTGEIDNKQNDLSALQKQWEVNVHGVVSTVRNVLPLMKNGGRIISIGSTGATRSPYPGIGDYAATKAALAAYTRSWARDLGSRNITVNIIQPGLINTDMNPSDGPFSAQMLQSVALGHYGEPKDIGMAVAFLASDEARYITGTTLNVDGGQTT</sequence>
<organism evidence="3 4">
    <name type="scientific">Chryseobacterium arachidis</name>
    <dbReference type="NCBI Taxonomy" id="1416778"/>
    <lineage>
        <taxon>Bacteria</taxon>
        <taxon>Pseudomonadati</taxon>
        <taxon>Bacteroidota</taxon>
        <taxon>Flavobacteriia</taxon>
        <taxon>Flavobacteriales</taxon>
        <taxon>Weeksellaceae</taxon>
        <taxon>Chryseobacterium group</taxon>
        <taxon>Chryseobacterium</taxon>
    </lineage>
</organism>
<protein>
    <submittedName>
        <fullName evidence="3">3-oxoacyl-[acyl-carrier protein] reductase</fullName>
    </submittedName>
</protein>
<accession>A0A1M5JFR2</accession>
<proteinExistence type="inferred from homology"/>
<comment type="similarity">
    <text evidence="1">Belongs to the short-chain dehydrogenases/reductases (SDR) family.</text>
</comment>
<gene>
    <name evidence="3" type="ORF">SAMN05443633_114100</name>
</gene>
<evidence type="ECO:0000313" key="3">
    <source>
        <dbReference type="EMBL" id="SHG39215.1"/>
    </source>
</evidence>
<dbReference type="AlphaFoldDB" id="A0A1M5JFR2"/>
<dbReference type="STRING" id="1416778.SAMN05443633_114100"/>
<evidence type="ECO:0000256" key="1">
    <source>
        <dbReference type="ARBA" id="ARBA00006484"/>
    </source>
</evidence>
<dbReference type="CDD" id="cd05233">
    <property type="entry name" value="SDR_c"/>
    <property type="match status" value="1"/>
</dbReference>
<dbReference type="InterPro" id="IPR057326">
    <property type="entry name" value="KR_dom"/>
</dbReference>
<dbReference type="FunFam" id="3.40.50.720:FF:000084">
    <property type="entry name" value="Short-chain dehydrogenase reductase"/>
    <property type="match status" value="1"/>
</dbReference>
<dbReference type="InterPro" id="IPR036291">
    <property type="entry name" value="NAD(P)-bd_dom_sf"/>
</dbReference>
<dbReference type="Gene3D" id="3.40.50.720">
    <property type="entry name" value="NAD(P)-binding Rossmann-like Domain"/>
    <property type="match status" value="1"/>
</dbReference>
<name>A0A1M5JFR2_9FLAO</name>
<dbReference type="InterPro" id="IPR002347">
    <property type="entry name" value="SDR_fam"/>
</dbReference>
<dbReference type="SUPFAM" id="SSF51735">
    <property type="entry name" value="NAD(P)-binding Rossmann-fold domains"/>
    <property type="match status" value="1"/>
</dbReference>
<evidence type="ECO:0000313" key="4">
    <source>
        <dbReference type="Proteomes" id="UP000184518"/>
    </source>
</evidence>
<dbReference type="PRINTS" id="PR00081">
    <property type="entry name" value="GDHRDH"/>
</dbReference>